<evidence type="ECO:0000256" key="1">
    <source>
        <dbReference type="ARBA" id="ARBA00002274"/>
    </source>
</evidence>
<evidence type="ECO:0000256" key="11">
    <source>
        <dbReference type="ARBA" id="ARBA00023098"/>
    </source>
</evidence>
<evidence type="ECO:0000256" key="2">
    <source>
        <dbReference type="ARBA" id="ARBA00004870"/>
    </source>
</evidence>
<evidence type="ECO:0000256" key="8">
    <source>
        <dbReference type="ARBA" id="ARBA00022741"/>
    </source>
</evidence>
<sequence length="339" mass="35691">MRAPDFWWRAKPSLLSALLLPTSLVYGAIAAGRMRRCGEIAALPVICIGNFTAGGAGKTPTAIAVAEILAASGELPAFLSRGYGGREAGPLQVEPRHTSQDVGDEPRLLARIGTTIVSRDRPAGACLAVESGATAIVMDDGLQNPSLVKDCTIAVIDGAAGIGNGLAIPSGPLRAPMGAQWPAVDAVLIIGEGTAGESITLDAKRHGKRVFAGRLVPDEACLVSLRDTRVLAFAGIGRPEKFFETLRTSGIVVEETRSFADHHAYTAAEITTLMQLAESRGLTPVTTEKDMARLSGAAGLPTWPALSALPVRLRIDEEAAFRNLLLRRIAERRTRSAST</sequence>
<dbReference type="OrthoDB" id="9766423at2"/>
<evidence type="ECO:0000256" key="13">
    <source>
        <dbReference type="HAMAP-Rule" id="MF_00409"/>
    </source>
</evidence>
<feature type="binding site" evidence="13">
    <location>
        <begin position="52"/>
        <end position="59"/>
    </location>
    <ligand>
        <name>ATP</name>
        <dbReference type="ChEBI" id="CHEBI:30616"/>
    </ligand>
</feature>
<comment type="catalytic activity">
    <reaction evidence="13">
        <text>a lipid A disaccharide + ATP = a lipid IVA + ADP + H(+)</text>
        <dbReference type="Rhea" id="RHEA:67840"/>
        <dbReference type="ChEBI" id="CHEBI:15378"/>
        <dbReference type="ChEBI" id="CHEBI:30616"/>
        <dbReference type="ChEBI" id="CHEBI:176343"/>
        <dbReference type="ChEBI" id="CHEBI:176425"/>
        <dbReference type="ChEBI" id="CHEBI:456216"/>
        <dbReference type="EC" id="2.7.1.130"/>
    </reaction>
</comment>
<keyword evidence="10 13" id="KW-0067">ATP-binding</keyword>
<dbReference type="PANTHER" id="PTHR42724:SF1">
    <property type="entry name" value="TETRAACYLDISACCHARIDE 4'-KINASE, MITOCHONDRIAL-RELATED"/>
    <property type="match status" value="1"/>
</dbReference>
<evidence type="ECO:0000256" key="12">
    <source>
        <dbReference type="ARBA" id="ARBA00029757"/>
    </source>
</evidence>
<evidence type="ECO:0000256" key="5">
    <source>
        <dbReference type="ARBA" id="ARBA00022516"/>
    </source>
</evidence>
<evidence type="ECO:0000256" key="6">
    <source>
        <dbReference type="ARBA" id="ARBA00022556"/>
    </source>
</evidence>
<comment type="function">
    <text evidence="1 13">Transfers the gamma-phosphate of ATP to the 4'-position of a tetraacyldisaccharide 1-phosphate intermediate (termed DS-1-P) to form tetraacyldisaccharide 1,4'-bis-phosphate (lipid IVA).</text>
</comment>
<comment type="caution">
    <text evidence="14">The sequence shown here is derived from an EMBL/GenBank/DDBJ whole genome shotgun (WGS) entry which is preliminary data.</text>
</comment>
<keyword evidence="8 13" id="KW-0547">Nucleotide-binding</keyword>
<dbReference type="InterPro" id="IPR003758">
    <property type="entry name" value="LpxK"/>
</dbReference>
<dbReference type="GO" id="GO:0009244">
    <property type="term" value="P:lipopolysaccharide core region biosynthetic process"/>
    <property type="evidence" value="ECO:0007669"/>
    <property type="project" value="TreeGrafter"/>
</dbReference>
<comment type="pathway">
    <text evidence="2 13">Glycolipid biosynthesis; lipid IV(A) biosynthesis; lipid IV(A) from (3R)-3-hydroxytetradecanoyl-[acyl-carrier-protein] and UDP-N-acetyl-alpha-D-glucosamine: step 6/6.</text>
</comment>
<keyword evidence="6 13" id="KW-0441">Lipid A biosynthesis</keyword>
<evidence type="ECO:0000256" key="7">
    <source>
        <dbReference type="ARBA" id="ARBA00022679"/>
    </source>
</evidence>
<dbReference type="EMBL" id="VCMV01000032">
    <property type="protein sequence ID" value="KAB0265619.1"/>
    <property type="molecule type" value="Genomic_DNA"/>
</dbReference>
<evidence type="ECO:0000256" key="3">
    <source>
        <dbReference type="ARBA" id="ARBA00012071"/>
    </source>
</evidence>
<dbReference type="Proteomes" id="UP000325684">
    <property type="component" value="Unassembled WGS sequence"/>
</dbReference>
<dbReference type="HAMAP" id="MF_00409">
    <property type="entry name" value="LpxK"/>
    <property type="match status" value="1"/>
</dbReference>
<proteinExistence type="inferred from homology"/>
<dbReference type="Pfam" id="PF02606">
    <property type="entry name" value="LpxK"/>
    <property type="match status" value="1"/>
</dbReference>
<dbReference type="AlphaFoldDB" id="A0A5N3P7A4"/>
<dbReference type="GO" id="GO:0009029">
    <property type="term" value="F:lipid-A 4'-kinase activity"/>
    <property type="evidence" value="ECO:0007669"/>
    <property type="project" value="UniProtKB-UniRule"/>
</dbReference>
<protein>
    <recommendedName>
        <fullName evidence="4 13">Tetraacyldisaccharide 4'-kinase</fullName>
        <ecNumber evidence="3 13">2.7.1.130</ecNumber>
    </recommendedName>
    <alternativeName>
        <fullName evidence="12 13">Lipid A 4'-kinase</fullName>
    </alternativeName>
</protein>
<evidence type="ECO:0000256" key="9">
    <source>
        <dbReference type="ARBA" id="ARBA00022777"/>
    </source>
</evidence>
<dbReference type="GO" id="GO:0005524">
    <property type="term" value="F:ATP binding"/>
    <property type="evidence" value="ECO:0007669"/>
    <property type="project" value="UniProtKB-UniRule"/>
</dbReference>
<evidence type="ECO:0000313" key="15">
    <source>
        <dbReference type="Proteomes" id="UP000325684"/>
    </source>
</evidence>
<gene>
    <name evidence="13" type="primary">lpxK</name>
    <name evidence="14" type="ORF">FEZ63_17720</name>
</gene>
<dbReference type="UniPathway" id="UPA00359">
    <property type="reaction ID" value="UER00482"/>
</dbReference>
<dbReference type="NCBIfam" id="TIGR00682">
    <property type="entry name" value="lpxK"/>
    <property type="match status" value="1"/>
</dbReference>
<evidence type="ECO:0000256" key="4">
    <source>
        <dbReference type="ARBA" id="ARBA00016436"/>
    </source>
</evidence>
<dbReference type="GO" id="GO:0009245">
    <property type="term" value="P:lipid A biosynthetic process"/>
    <property type="evidence" value="ECO:0007669"/>
    <property type="project" value="UniProtKB-UniRule"/>
</dbReference>
<evidence type="ECO:0000313" key="14">
    <source>
        <dbReference type="EMBL" id="KAB0265619.1"/>
    </source>
</evidence>
<accession>A0A5N3P7A4</accession>
<dbReference type="SUPFAM" id="SSF52540">
    <property type="entry name" value="P-loop containing nucleoside triphosphate hydrolases"/>
    <property type="match status" value="1"/>
</dbReference>
<dbReference type="InterPro" id="IPR027417">
    <property type="entry name" value="P-loop_NTPase"/>
</dbReference>
<comment type="similarity">
    <text evidence="13">Belongs to the LpxK family.</text>
</comment>
<dbReference type="PANTHER" id="PTHR42724">
    <property type="entry name" value="TETRAACYLDISACCHARIDE 4'-KINASE"/>
    <property type="match status" value="1"/>
</dbReference>
<keyword evidence="5 13" id="KW-0444">Lipid biosynthesis</keyword>
<dbReference type="RefSeq" id="WP_150946947.1">
    <property type="nucleotide sequence ID" value="NZ_VCMV01000032.1"/>
</dbReference>
<keyword evidence="11 13" id="KW-0443">Lipid metabolism</keyword>
<reference evidence="14 15" key="1">
    <citation type="journal article" date="2019" name="Microorganisms">
        <title>Genome Insights into the Novel Species Microvirga brassicacearum, a Rapeseed Endophyte with Biotechnological Potential.</title>
        <authorList>
            <person name="Jimenez-Gomez A."/>
            <person name="Saati-Santamaria Z."/>
            <person name="Igual J.M."/>
            <person name="Rivas R."/>
            <person name="Mateos P.F."/>
            <person name="Garcia-Fraile P."/>
        </authorList>
    </citation>
    <scope>NUCLEOTIDE SEQUENCE [LARGE SCALE GENOMIC DNA]</scope>
    <source>
        <strain evidence="14 15">CDVBN77</strain>
    </source>
</reference>
<keyword evidence="15" id="KW-1185">Reference proteome</keyword>
<keyword evidence="9 13" id="KW-0418">Kinase</keyword>
<keyword evidence="7 13" id="KW-0808">Transferase</keyword>
<dbReference type="GO" id="GO:0005886">
    <property type="term" value="C:plasma membrane"/>
    <property type="evidence" value="ECO:0007669"/>
    <property type="project" value="TreeGrafter"/>
</dbReference>
<dbReference type="EC" id="2.7.1.130" evidence="3 13"/>
<evidence type="ECO:0000256" key="10">
    <source>
        <dbReference type="ARBA" id="ARBA00022840"/>
    </source>
</evidence>
<name>A0A5N3P7A4_9HYPH</name>
<organism evidence="14 15">
    <name type="scientific">Microvirga brassicacearum</name>
    <dbReference type="NCBI Taxonomy" id="2580413"/>
    <lineage>
        <taxon>Bacteria</taxon>
        <taxon>Pseudomonadati</taxon>
        <taxon>Pseudomonadota</taxon>
        <taxon>Alphaproteobacteria</taxon>
        <taxon>Hyphomicrobiales</taxon>
        <taxon>Methylobacteriaceae</taxon>
        <taxon>Microvirga</taxon>
    </lineage>
</organism>